<proteinExistence type="predicted"/>
<dbReference type="Pfam" id="PF09431">
    <property type="entry name" value="SPIN90_LRD"/>
    <property type="match status" value="1"/>
</dbReference>
<accession>A0A0N4VB20</accession>
<dbReference type="EMBL" id="UXUI01008818">
    <property type="protein sequence ID" value="VDD92449.1"/>
    <property type="molecule type" value="Genomic_DNA"/>
</dbReference>
<evidence type="ECO:0000313" key="3">
    <source>
        <dbReference type="EMBL" id="VDD92449.1"/>
    </source>
</evidence>
<evidence type="ECO:0000256" key="1">
    <source>
        <dbReference type="SAM" id="Coils"/>
    </source>
</evidence>
<dbReference type="InterPro" id="IPR030125">
    <property type="entry name" value="SPIN90/Ldb17"/>
</dbReference>
<dbReference type="STRING" id="51028.A0A0N4VB20"/>
<dbReference type="Proteomes" id="UP000274131">
    <property type="component" value="Unassembled WGS sequence"/>
</dbReference>
<evidence type="ECO:0000313" key="4">
    <source>
        <dbReference type="Proteomes" id="UP000274131"/>
    </source>
</evidence>
<dbReference type="OrthoDB" id="445362at2759"/>
<evidence type="ECO:0000313" key="5">
    <source>
        <dbReference type="WBParaSite" id="EVEC_0000771601-mRNA-1"/>
    </source>
</evidence>
<dbReference type="PANTHER" id="PTHR13357:SF1">
    <property type="entry name" value="NCK-INTERACTING PROTEIN WITH SH3 DOMAIN"/>
    <property type="match status" value="1"/>
</dbReference>
<dbReference type="InterPro" id="IPR018556">
    <property type="entry name" value="SPIN90/Ldb17_LRD"/>
</dbReference>
<evidence type="ECO:0000259" key="2">
    <source>
        <dbReference type="Pfam" id="PF09431"/>
    </source>
</evidence>
<protein>
    <submittedName>
        <fullName evidence="5">DUF2013 domain-containing protein</fullName>
    </submittedName>
</protein>
<feature type="domain" description="SPIN90/Ldb17 leucine-rich" evidence="2">
    <location>
        <begin position="240"/>
        <end position="343"/>
    </location>
</feature>
<dbReference type="AlphaFoldDB" id="A0A0N4VB20"/>
<keyword evidence="4" id="KW-1185">Reference proteome</keyword>
<reference evidence="3 4" key="2">
    <citation type="submission" date="2018-10" db="EMBL/GenBank/DDBJ databases">
        <authorList>
            <consortium name="Pathogen Informatics"/>
        </authorList>
    </citation>
    <scope>NUCLEOTIDE SEQUENCE [LARGE SCALE GENOMIC DNA]</scope>
</reference>
<keyword evidence="1" id="KW-0175">Coiled coil</keyword>
<organism evidence="5">
    <name type="scientific">Enterobius vermicularis</name>
    <name type="common">Human pinworm</name>
    <dbReference type="NCBI Taxonomy" id="51028"/>
    <lineage>
        <taxon>Eukaryota</taxon>
        <taxon>Metazoa</taxon>
        <taxon>Ecdysozoa</taxon>
        <taxon>Nematoda</taxon>
        <taxon>Chromadorea</taxon>
        <taxon>Rhabditida</taxon>
        <taxon>Spirurina</taxon>
        <taxon>Oxyuridomorpha</taxon>
        <taxon>Oxyuroidea</taxon>
        <taxon>Oxyuridae</taxon>
        <taxon>Enterobius</taxon>
    </lineage>
</organism>
<feature type="coiled-coil region" evidence="1">
    <location>
        <begin position="72"/>
        <end position="99"/>
    </location>
</feature>
<gene>
    <name evidence="3" type="ORF">EVEC_LOCUS7200</name>
</gene>
<dbReference type="GO" id="GO:0071933">
    <property type="term" value="F:Arp2/3 complex binding"/>
    <property type="evidence" value="ECO:0007669"/>
    <property type="project" value="TreeGrafter"/>
</dbReference>
<name>A0A0N4VB20_ENTVE</name>
<dbReference type="PANTHER" id="PTHR13357">
    <property type="entry name" value="SH3 ADAPTER PROTEIN SPIN90 NCK INTERACTING PROTEIN WITH SH3 DOMAIN"/>
    <property type="match status" value="1"/>
</dbReference>
<dbReference type="WBParaSite" id="EVEC_0000771601-mRNA-1">
    <property type="protein sequence ID" value="EVEC_0000771601-mRNA-1"/>
    <property type="gene ID" value="EVEC_0000771601"/>
</dbReference>
<reference evidence="5" key="1">
    <citation type="submission" date="2017-02" db="UniProtKB">
        <authorList>
            <consortium name="WormBaseParasite"/>
        </authorList>
    </citation>
    <scope>IDENTIFICATION</scope>
</reference>
<dbReference type="GO" id="GO:0006897">
    <property type="term" value="P:endocytosis"/>
    <property type="evidence" value="ECO:0007669"/>
    <property type="project" value="TreeGrafter"/>
</dbReference>
<sequence length="383" mass="43490">MYGTKLTPKEVARGLVDIAREETDAPIAACATTVNLIILRLMKSITKIEELRSINRAFQAETLLDWPDSYDSRRLDAIIANLEINIEDKEKQSWTLQDDEEDLIEMLAHFKSLLVKADHRVLLKKLDDCEFVAKLVVLYKVEQRSSVQNAVAKSLAAACQLSEKITGFLMSGDLPGLLATSNSFKFPLSKLENSCLRLLQILFSTAKVPPASNLQYITSDFLKKMLDLVGIQDLNALKFLINYNYQFDEVNNPVLDILRANESLAFGHLLISFYNRNHNDEEMCTLKLLYDIYITPKDDLVSKTFYANDLSVLLDVFSQVILDTTVPRKITMILEIFEKMLKRDSPPKEPIYYALKSFINSGSLEESILMKARVLLPPEAHNT</sequence>